<dbReference type="InterPro" id="IPR018357">
    <property type="entry name" value="Hexapep_transf_CS"/>
</dbReference>
<dbReference type="GO" id="GO:0008374">
    <property type="term" value="F:O-acyltransferase activity"/>
    <property type="evidence" value="ECO:0007669"/>
    <property type="project" value="TreeGrafter"/>
</dbReference>
<dbReference type="PROSITE" id="PS00101">
    <property type="entry name" value="HEXAPEP_TRANSFERASES"/>
    <property type="match status" value="1"/>
</dbReference>
<keyword evidence="8" id="KW-1185">Reference proteome</keyword>
<dbReference type="PANTHER" id="PTHR23416">
    <property type="entry name" value="SIALIC ACID SYNTHASE-RELATED"/>
    <property type="match status" value="1"/>
</dbReference>
<gene>
    <name evidence="5" type="ORF">GMPD_39750</name>
    <name evidence="6" type="ORF">M1B72_03390</name>
</gene>
<dbReference type="CDD" id="cd04647">
    <property type="entry name" value="LbH_MAT_like"/>
    <property type="match status" value="1"/>
</dbReference>
<evidence type="ECO:0000256" key="3">
    <source>
        <dbReference type="ARBA" id="ARBA00022737"/>
    </source>
</evidence>
<reference evidence="7" key="1">
    <citation type="submission" date="2020-06" db="EMBL/GenBank/DDBJ databases">
        <title>Draft genomic sequecing of Geomonas sp. Red736.</title>
        <authorList>
            <person name="Itoh H."/>
            <person name="Xu Z.X."/>
            <person name="Ushijima N."/>
            <person name="Masuda Y."/>
            <person name="Shiratori Y."/>
            <person name="Senoo K."/>
        </authorList>
    </citation>
    <scope>NUCLEOTIDE SEQUENCE [LARGE SCALE GENOMIC DNA]</scope>
    <source>
        <strain evidence="7">Red736</strain>
    </source>
</reference>
<dbReference type="Pfam" id="PF00132">
    <property type="entry name" value="Hexapep"/>
    <property type="match status" value="1"/>
</dbReference>
<evidence type="ECO:0000256" key="2">
    <source>
        <dbReference type="ARBA" id="ARBA00022679"/>
    </source>
</evidence>
<reference evidence="5" key="2">
    <citation type="journal article" date="2021" name="Int. J. Syst. Evol. Microbiol.">
        <title>Geomonas silvestris sp. nov., Geomonas paludis sp. nov. and Geomonas limicola sp. nov., isolated from terrestrial environments, and emended description of the genus Geomonas.</title>
        <authorList>
            <person name="Itoh H."/>
            <person name="Xu Z."/>
            <person name="Masuda Y."/>
            <person name="Ushijima N."/>
            <person name="Hayakawa C."/>
            <person name="Shiratori Y."/>
            <person name="Senoo K."/>
        </authorList>
    </citation>
    <scope>NUCLEOTIDE SEQUENCE</scope>
    <source>
        <strain evidence="5">Red736</strain>
    </source>
</reference>
<keyword evidence="3" id="KW-0677">Repeat</keyword>
<comment type="similarity">
    <text evidence="1">Belongs to the transferase hexapeptide repeat family.</text>
</comment>
<evidence type="ECO:0000313" key="8">
    <source>
        <dbReference type="Proteomes" id="UP000831485"/>
    </source>
</evidence>
<dbReference type="Gene3D" id="2.160.10.10">
    <property type="entry name" value="Hexapeptide repeat proteins"/>
    <property type="match status" value="1"/>
</dbReference>
<dbReference type="Proteomes" id="UP000831485">
    <property type="component" value="Chromosome"/>
</dbReference>
<keyword evidence="4 6" id="KW-0012">Acyltransferase</keyword>
<dbReference type="AlphaFoldDB" id="A0A6V8N0K8"/>
<accession>A0A6V8N0K8</accession>
<dbReference type="SUPFAM" id="SSF51161">
    <property type="entry name" value="Trimeric LpxA-like enzymes"/>
    <property type="match status" value="1"/>
</dbReference>
<organism evidence="5 7">
    <name type="scientific">Geomonas paludis</name>
    <dbReference type="NCBI Taxonomy" id="2740185"/>
    <lineage>
        <taxon>Bacteria</taxon>
        <taxon>Pseudomonadati</taxon>
        <taxon>Thermodesulfobacteriota</taxon>
        <taxon>Desulfuromonadia</taxon>
        <taxon>Geobacterales</taxon>
        <taxon>Geobacteraceae</taxon>
        <taxon>Geomonas</taxon>
    </lineage>
</organism>
<dbReference type="InterPro" id="IPR001451">
    <property type="entry name" value="Hexapep"/>
</dbReference>
<dbReference type="PANTHER" id="PTHR23416:SF23">
    <property type="entry name" value="ACETYLTRANSFERASE C18B11.09C-RELATED"/>
    <property type="match status" value="1"/>
</dbReference>
<dbReference type="InterPro" id="IPR051159">
    <property type="entry name" value="Hexapeptide_acetyltransf"/>
</dbReference>
<name>A0A6V8N0K8_9BACT</name>
<dbReference type="EMBL" id="CP096574">
    <property type="protein sequence ID" value="UPU36768.1"/>
    <property type="molecule type" value="Genomic_DNA"/>
</dbReference>
<evidence type="ECO:0000313" key="7">
    <source>
        <dbReference type="Proteomes" id="UP000568888"/>
    </source>
</evidence>
<sequence length="187" mass="20617">MFLSELLQRIRFWKAADRLGPDIPYTHWRLHFRSTMLRLCKEKFLHFDDSADFRPGAYAICCSKISIGKRVVVRPTTMFFADPRDGGAGITIEDDVMMGSGVHLYVNNHRFDSPDIPIIDQGHYVSEPVVLKRGCWLGANVIVLPGVTIGDNSVVGAGSLVTKSVPAGVLAAGNPARVIRNIGDQRP</sequence>
<dbReference type="GO" id="GO:0005829">
    <property type="term" value="C:cytosol"/>
    <property type="evidence" value="ECO:0007669"/>
    <property type="project" value="TreeGrafter"/>
</dbReference>
<dbReference type="InterPro" id="IPR011004">
    <property type="entry name" value="Trimer_LpxA-like_sf"/>
</dbReference>
<protein>
    <submittedName>
        <fullName evidence="6">Acyltransferase</fullName>
    </submittedName>
</protein>
<evidence type="ECO:0000313" key="5">
    <source>
        <dbReference type="EMBL" id="GFO66056.1"/>
    </source>
</evidence>
<evidence type="ECO:0000256" key="4">
    <source>
        <dbReference type="ARBA" id="ARBA00023315"/>
    </source>
</evidence>
<evidence type="ECO:0000256" key="1">
    <source>
        <dbReference type="ARBA" id="ARBA00007274"/>
    </source>
</evidence>
<keyword evidence="2" id="KW-0808">Transferase</keyword>
<dbReference type="RefSeq" id="WP_183350685.1">
    <property type="nucleotide sequence ID" value="NZ_BLXY01000016.1"/>
</dbReference>
<proteinExistence type="inferred from homology"/>
<dbReference type="Proteomes" id="UP000568888">
    <property type="component" value="Unassembled WGS sequence"/>
</dbReference>
<evidence type="ECO:0000313" key="6">
    <source>
        <dbReference type="EMBL" id="UPU36768.1"/>
    </source>
</evidence>
<dbReference type="EMBL" id="BLXY01000016">
    <property type="protein sequence ID" value="GFO66056.1"/>
    <property type="molecule type" value="Genomic_DNA"/>
</dbReference>
<reference evidence="6" key="3">
    <citation type="submission" date="2022-04" db="EMBL/GenBank/DDBJ databases">
        <authorList>
            <person name="Liu G."/>
        </authorList>
    </citation>
    <scope>NUCLEOTIDE SEQUENCE</scope>
    <source>
        <strain evidence="6">RG22</strain>
    </source>
</reference>